<dbReference type="EMBL" id="CM007377">
    <property type="protein sequence ID" value="OIV93810.1"/>
    <property type="molecule type" value="Genomic_DNA"/>
</dbReference>
<organism evidence="1 2">
    <name type="scientific">Lupinus angustifolius</name>
    <name type="common">Narrow-leaved blue lupine</name>
    <dbReference type="NCBI Taxonomy" id="3871"/>
    <lineage>
        <taxon>Eukaryota</taxon>
        <taxon>Viridiplantae</taxon>
        <taxon>Streptophyta</taxon>
        <taxon>Embryophyta</taxon>
        <taxon>Tracheophyta</taxon>
        <taxon>Spermatophyta</taxon>
        <taxon>Magnoliopsida</taxon>
        <taxon>eudicotyledons</taxon>
        <taxon>Gunneridae</taxon>
        <taxon>Pentapetalae</taxon>
        <taxon>rosids</taxon>
        <taxon>fabids</taxon>
        <taxon>Fabales</taxon>
        <taxon>Fabaceae</taxon>
        <taxon>Papilionoideae</taxon>
        <taxon>50 kb inversion clade</taxon>
        <taxon>genistoids sensu lato</taxon>
        <taxon>core genistoids</taxon>
        <taxon>Genisteae</taxon>
        <taxon>Lupinus</taxon>
    </lineage>
</organism>
<dbReference type="Gramene" id="OIV93810">
    <property type="protein sequence ID" value="OIV93810"/>
    <property type="gene ID" value="TanjilG_03773"/>
</dbReference>
<proteinExistence type="predicted"/>
<evidence type="ECO:0000313" key="2">
    <source>
        <dbReference type="Proteomes" id="UP000188354"/>
    </source>
</evidence>
<dbReference type="AlphaFoldDB" id="A0A1J7H0C0"/>
<protein>
    <submittedName>
        <fullName evidence="1">Uncharacterized protein</fullName>
    </submittedName>
</protein>
<evidence type="ECO:0000313" key="1">
    <source>
        <dbReference type="EMBL" id="OIV93810.1"/>
    </source>
</evidence>
<reference evidence="1 2" key="1">
    <citation type="journal article" date="2017" name="Plant Biotechnol. J.">
        <title>A comprehensive draft genome sequence for lupin (Lupinus angustifolius), an emerging health food: insights into plant-microbe interactions and legume evolution.</title>
        <authorList>
            <person name="Hane J.K."/>
            <person name="Ming Y."/>
            <person name="Kamphuis L.G."/>
            <person name="Nelson M.N."/>
            <person name="Garg G."/>
            <person name="Atkins C.A."/>
            <person name="Bayer P.E."/>
            <person name="Bravo A."/>
            <person name="Bringans S."/>
            <person name="Cannon S."/>
            <person name="Edwards D."/>
            <person name="Foley R."/>
            <person name="Gao L.L."/>
            <person name="Harrison M.J."/>
            <person name="Huang W."/>
            <person name="Hurgobin B."/>
            <person name="Li S."/>
            <person name="Liu C.W."/>
            <person name="McGrath A."/>
            <person name="Morahan G."/>
            <person name="Murray J."/>
            <person name="Weller J."/>
            <person name="Jian J."/>
            <person name="Singh K.B."/>
        </authorList>
    </citation>
    <scope>NUCLEOTIDE SEQUENCE [LARGE SCALE GENOMIC DNA]</scope>
    <source>
        <strain evidence="2">cv. Tanjil</strain>
        <tissue evidence="1">Whole plant</tissue>
    </source>
</reference>
<accession>A0A1J7H0C0</accession>
<keyword evidence="2" id="KW-1185">Reference proteome</keyword>
<sequence>MRTALEQRCSCLIMCQLSLDSMVRLPLSYQEITYSNPGNNLCNCEVRPFTSTLPRQPDPTRCEPRALDHATIVDYVANNSSMFPTVQARFQEDC</sequence>
<name>A0A1J7H0C0_LUPAN</name>
<gene>
    <name evidence="1" type="ORF">TanjilG_03773</name>
</gene>
<dbReference type="Proteomes" id="UP000188354">
    <property type="component" value="Chromosome LG17"/>
</dbReference>